<dbReference type="InterPro" id="IPR051799">
    <property type="entry name" value="NADH_flavin_oxidoreductase"/>
</dbReference>
<evidence type="ECO:0000313" key="4">
    <source>
        <dbReference type="EMBL" id="EFV11831.1"/>
    </source>
</evidence>
<dbReference type="RefSeq" id="WP_007472232.1">
    <property type="nucleotide sequence ID" value="NZ_KI391953.1"/>
</dbReference>
<comment type="caution">
    <text evidence="4">The sequence shown here is derived from an EMBL/GenBank/DDBJ whole genome shotgun (WGS) entry which is preliminary data.</text>
</comment>
<dbReference type="Gene3D" id="3.20.20.70">
    <property type="entry name" value="Aldolase class I"/>
    <property type="match status" value="1"/>
</dbReference>
<dbReference type="PANTHER" id="PTHR43656">
    <property type="entry name" value="BINDING OXIDOREDUCTASE, PUTATIVE (AFU_ORTHOLOGUE AFUA_2G08260)-RELATED"/>
    <property type="match status" value="1"/>
</dbReference>
<dbReference type="Pfam" id="PF00724">
    <property type="entry name" value="Oxidored_FMN"/>
    <property type="match status" value="1"/>
</dbReference>
<dbReference type="CDD" id="cd04733">
    <property type="entry name" value="OYE_like_2_FMN"/>
    <property type="match status" value="1"/>
</dbReference>
<evidence type="ECO:0000256" key="1">
    <source>
        <dbReference type="ARBA" id="ARBA00022630"/>
    </source>
</evidence>
<dbReference type="GO" id="GO:0010181">
    <property type="term" value="F:FMN binding"/>
    <property type="evidence" value="ECO:0007669"/>
    <property type="project" value="InterPro"/>
</dbReference>
<dbReference type="STRING" id="679197.HMPREF9336_03317"/>
<dbReference type="EMBL" id="ACZI02000001">
    <property type="protein sequence ID" value="EFV11831.1"/>
    <property type="molecule type" value="Genomic_DNA"/>
</dbReference>
<dbReference type="SUPFAM" id="SSF51395">
    <property type="entry name" value="FMN-linked oxidoreductases"/>
    <property type="match status" value="1"/>
</dbReference>
<dbReference type="eggNOG" id="COG1902">
    <property type="taxonomic scope" value="Bacteria"/>
</dbReference>
<keyword evidence="5" id="KW-1185">Reference proteome</keyword>
<evidence type="ECO:0000313" key="5">
    <source>
        <dbReference type="Proteomes" id="UP000004816"/>
    </source>
</evidence>
<keyword evidence="1" id="KW-0285">Flavoprotein</keyword>
<sequence>MTSSILDPIAEPLTLRCGQTLPNRLMKSALSEGLGNLAGAPSSRLLGLYERWSLGGYGLVVTGNIMIDRRHRVEPGNVVVEDERHLPALSRWAKTFQDNTDAPLWAQINHPGRQATNMLNIAKAVAPSAVRANTSRFTGKPRELRAEEVENLLDRYAATAVVLEAAGFRGVQLHAAHGYLITQFLSPLANRRTDEWGGDPERRRRFLLEAVRRVRARVSPSFAVGVKLNSADFQRGGFSEEESREVIRALAAEAVDLIEISGGTYESPAMMGRPQAQSTKAREAYFLDYAKTAREHAGPVPLAVTGGFRSKAAMTDAVASGAVDMVGLGRPAITFPEAASILLNDKTDRLPSHVVQVGTARPVVAKVIDLKQIDSALDLGWHSLQIRRISKGKDPQISRVWWHALVRVFFKFDPASFQRRRG</sequence>
<feature type="domain" description="NADH:flavin oxidoreductase/NADH oxidase N-terminal" evidence="3">
    <location>
        <begin position="11"/>
        <end position="337"/>
    </location>
</feature>
<dbReference type="GO" id="GO:0016491">
    <property type="term" value="F:oxidoreductase activity"/>
    <property type="evidence" value="ECO:0007669"/>
    <property type="project" value="UniProtKB-KW"/>
</dbReference>
<dbReference type="InterPro" id="IPR013785">
    <property type="entry name" value="Aldolase_TIM"/>
</dbReference>
<evidence type="ECO:0000256" key="2">
    <source>
        <dbReference type="ARBA" id="ARBA00023002"/>
    </source>
</evidence>
<organism evidence="4 5">
    <name type="scientific">Segniliparus rugosus (strain ATCC BAA-974 / DSM 45345 / CCUG 50838 / CIP 108380 / JCM 13579 / CDC 945)</name>
    <dbReference type="NCBI Taxonomy" id="679197"/>
    <lineage>
        <taxon>Bacteria</taxon>
        <taxon>Bacillati</taxon>
        <taxon>Actinomycetota</taxon>
        <taxon>Actinomycetes</taxon>
        <taxon>Mycobacteriales</taxon>
        <taxon>Segniliparaceae</taxon>
        <taxon>Segniliparus</taxon>
    </lineage>
</organism>
<gene>
    <name evidence="4" type="ORF">HMPREF9336_03317</name>
</gene>
<evidence type="ECO:0000259" key="3">
    <source>
        <dbReference type="Pfam" id="PF00724"/>
    </source>
</evidence>
<reference evidence="4 5" key="1">
    <citation type="journal article" date="2011" name="Stand. Genomic Sci.">
        <title>High quality draft genome sequence of Segniliparus rugosus CDC 945(T)= (ATCC BAA-974(T)).</title>
        <authorList>
            <person name="Earl A.M."/>
            <person name="Desjardins C.A."/>
            <person name="Fitzgerald M.G."/>
            <person name="Arachchi H.M."/>
            <person name="Zeng Q."/>
            <person name="Mehta T."/>
            <person name="Griggs A."/>
            <person name="Birren B.W."/>
            <person name="Toney N.C."/>
            <person name="Carr J."/>
            <person name="Posey J."/>
            <person name="Butler W.R."/>
        </authorList>
    </citation>
    <scope>NUCLEOTIDE SEQUENCE [LARGE SCALE GENOMIC DNA]</scope>
    <source>
        <strain evidence="5">ATCC BAA-974 / DSM 45345 / CCUG 50838 / CIP 108380 / JCM 13579 / CDC 945</strain>
    </source>
</reference>
<proteinExistence type="predicted"/>
<dbReference type="OrthoDB" id="3169239at2"/>
<dbReference type="PANTHER" id="PTHR43656:SF2">
    <property type="entry name" value="BINDING OXIDOREDUCTASE, PUTATIVE (AFU_ORTHOLOGUE AFUA_2G08260)-RELATED"/>
    <property type="match status" value="1"/>
</dbReference>
<dbReference type="AlphaFoldDB" id="E5XUZ5"/>
<dbReference type="HOGENOM" id="CLU_012153_6_2_11"/>
<dbReference type="InterPro" id="IPR001155">
    <property type="entry name" value="OxRdtase_FMN_N"/>
</dbReference>
<name>E5XUZ5_SEGRC</name>
<accession>E5XUZ5</accession>
<protein>
    <recommendedName>
        <fullName evidence="3">NADH:flavin oxidoreductase/NADH oxidase N-terminal domain-containing protein</fullName>
    </recommendedName>
</protein>
<dbReference type="Proteomes" id="UP000004816">
    <property type="component" value="Unassembled WGS sequence"/>
</dbReference>
<keyword evidence="2" id="KW-0560">Oxidoreductase</keyword>